<organism evidence="1 2">
    <name type="scientific">Salix koriyanagi</name>
    <dbReference type="NCBI Taxonomy" id="2511006"/>
    <lineage>
        <taxon>Eukaryota</taxon>
        <taxon>Viridiplantae</taxon>
        <taxon>Streptophyta</taxon>
        <taxon>Embryophyta</taxon>
        <taxon>Tracheophyta</taxon>
        <taxon>Spermatophyta</taxon>
        <taxon>Magnoliopsida</taxon>
        <taxon>eudicotyledons</taxon>
        <taxon>Gunneridae</taxon>
        <taxon>Pentapetalae</taxon>
        <taxon>rosids</taxon>
        <taxon>fabids</taxon>
        <taxon>Malpighiales</taxon>
        <taxon>Salicaceae</taxon>
        <taxon>Saliceae</taxon>
        <taxon>Salix</taxon>
    </lineage>
</organism>
<comment type="caution">
    <text evidence="1">The sequence shown here is derived from an EMBL/GenBank/DDBJ whole genome shotgun (WGS) entry which is preliminary data.</text>
</comment>
<dbReference type="Proteomes" id="UP001151752">
    <property type="component" value="Chromosome 2"/>
</dbReference>
<protein>
    <submittedName>
        <fullName evidence="1">Uncharacterized protein</fullName>
    </submittedName>
</protein>
<dbReference type="AlphaFoldDB" id="A0A9Q0TCD3"/>
<accession>A0A9Q0TCD3</accession>
<evidence type="ECO:0000313" key="2">
    <source>
        <dbReference type="Proteomes" id="UP001151752"/>
    </source>
</evidence>
<reference evidence="1" key="1">
    <citation type="submission" date="2022-11" db="EMBL/GenBank/DDBJ databases">
        <authorList>
            <person name="Hyden B.L."/>
            <person name="Feng K."/>
            <person name="Yates T."/>
            <person name="Jawdy S."/>
            <person name="Smart L.B."/>
            <person name="Muchero W."/>
        </authorList>
    </citation>
    <scope>NUCLEOTIDE SEQUENCE</scope>
    <source>
        <tissue evidence="1">Shoot tip</tissue>
    </source>
</reference>
<dbReference type="EMBL" id="JAPFFM010000015">
    <property type="protein sequence ID" value="KAJ6709279.1"/>
    <property type="molecule type" value="Genomic_DNA"/>
</dbReference>
<reference evidence="1" key="2">
    <citation type="journal article" date="2023" name="Int. J. Mol. Sci.">
        <title>De Novo Assembly and Annotation of 11 Diverse Shrub Willow (Salix) Genomes Reveals Novel Gene Organization in Sex-Linked Regions.</title>
        <authorList>
            <person name="Hyden B."/>
            <person name="Feng K."/>
            <person name="Yates T.B."/>
            <person name="Jawdy S."/>
            <person name="Cereghino C."/>
            <person name="Smart L.B."/>
            <person name="Muchero W."/>
        </authorList>
    </citation>
    <scope>NUCLEOTIDE SEQUENCE</scope>
    <source>
        <tissue evidence="1">Shoot tip</tissue>
    </source>
</reference>
<keyword evidence="2" id="KW-1185">Reference proteome</keyword>
<name>A0A9Q0TCD3_9ROSI</name>
<gene>
    <name evidence="1" type="ORF">OIU74_010390</name>
</gene>
<evidence type="ECO:0000313" key="1">
    <source>
        <dbReference type="EMBL" id="KAJ6709279.1"/>
    </source>
</evidence>
<sequence>MSAEKTIKDYPGKQSLLRVDRKLPLIRKLRVMWNEGNFEVEISILQAEQWKISECAGAIWNWMEKSRQNGRCKLGDKNTQFVHLNGSGQEWGRPEGLKTLSSLQIRELQQDITMDEVRQAVRECDGSKAPGPDGLTFTKFFKNGKLPNGINTTNVKLVLHKFSDCRSLSLVRGLYKIVGKVLSSG</sequence>
<proteinExistence type="predicted"/>